<protein>
    <submittedName>
        <fullName evidence="1">Uncharacterized protein</fullName>
    </submittedName>
</protein>
<reference evidence="1" key="1">
    <citation type="submission" date="2022-01" db="EMBL/GenBank/DDBJ databases">
        <title>Genome Sequence Resource for Two Populations of Ditylenchus destructor, the Migratory Endoparasitic Phytonematode.</title>
        <authorList>
            <person name="Zhang H."/>
            <person name="Lin R."/>
            <person name="Xie B."/>
        </authorList>
    </citation>
    <scope>NUCLEOTIDE SEQUENCE</scope>
    <source>
        <strain evidence="1">BazhouSP</strain>
    </source>
</reference>
<dbReference type="EMBL" id="JAKKPZ010000006">
    <property type="protein sequence ID" value="KAI1720345.1"/>
    <property type="molecule type" value="Genomic_DNA"/>
</dbReference>
<comment type="caution">
    <text evidence="1">The sequence shown here is derived from an EMBL/GenBank/DDBJ whole genome shotgun (WGS) entry which is preliminary data.</text>
</comment>
<name>A0AAD4NCN9_9BILA</name>
<evidence type="ECO:0000313" key="1">
    <source>
        <dbReference type="EMBL" id="KAI1720345.1"/>
    </source>
</evidence>
<keyword evidence="2" id="KW-1185">Reference proteome</keyword>
<evidence type="ECO:0000313" key="2">
    <source>
        <dbReference type="Proteomes" id="UP001201812"/>
    </source>
</evidence>
<dbReference type="Proteomes" id="UP001201812">
    <property type="component" value="Unassembled WGS sequence"/>
</dbReference>
<accession>A0AAD4NCN9</accession>
<gene>
    <name evidence="1" type="ORF">DdX_05732</name>
</gene>
<dbReference type="AlphaFoldDB" id="A0AAD4NCN9"/>
<organism evidence="1 2">
    <name type="scientific">Ditylenchus destructor</name>
    <dbReference type="NCBI Taxonomy" id="166010"/>
    <lineage>
        <taxon>Eukaryota</taxon>
        <taxon>Metazoa</taxon>
        <taxon>Ecdysozoa</taxon>
        <taxon>Nematoda</taxon>
        <taxon>Chromadorea</taxon>
        <taxon>Rhabditida</taxon>
        <taxon>Tylenchina</taxon>
        <taxon>Tylenchomorpha</taxon>
        <taxon>Sphaerularioidea</taxon>
        <taxon>Anguinidae</taxon>
        <taxon>Anguininae</taxon>
        <taxon>Ditylenchus</taxon>
    </lineage>
</organism>
<sequence>MQISLKQINRRTEINDLDDKGALIWPTVRFSHNSADFLRVEPIQASLADFFIEFPTGAIGFKIHHLLASGIGEEKNKVAL</sequence>
<proteinExistence type="predicted"/>